<comment type="similarity">
    <text evidence="1">Belongs to the UDP-glycosyltransferase family.</text>
</comment>
<dbReference type="InterPro" id="IPR007148">
    <property type="entry name" value="SSU_processome_Utp12"/>
</dbReference>
<dbReference type="PROSITE" id="PS50082">
    <property type="entry name" value="WD_REPEATS_2"/>
    <property type="match status" value="9"/>
</dbReference>
<dbReference type="Pfam" id="PF25172">
    <property type="entry name" value="Beta-prop_WDR3_2nd"/>
    <property type="match status" value="1"/>
</dbReference>
<feature type="domain" description="Small-subunit processome Utp12" evidence="8">
    <location>
        <begin position="791"/>
        <end position="893"/>
    </location>
</feature>
<evidence type="ECO:0000256" key="7">
    <source>
        <dbReference type="SAM" id="MobiDB-lite"/>
    </source>
</evidence>
<evidence type="ECO:0000256" key="6">
    <source>
        <dbReference type="PROSITE-ProRule" id="PRU00221"/>
    </source>
</evidence>
<keyword evidence="4" id="KW-0677">Repeat</keyword>
<feature type="repeat" description="WD" evidence="6">
    <location>
        <begin position="399"/>
        <end position="439"/>
    </location>
</feature>
<dbReference type="InterPro" id="IPR019775">
    <property type="entry name" value="WD40_repeat_CS"/>
</dbReference>
<dbReference type="GO" id="GO:0030490">
    <property type="term" value="P:maturation of SSU-rRNA"/>
    <property type="evidence" value="ECO:0007669"/>
    <property type="project" value="TreeGrafter"/>
</dbReference>
<dbReference type="SMART" id="SM00320">
    <property type="entry name" value="WD40"/>
    <property type="match status" value="11"/>
</dbReference>
<dbReference type="PROSITE" id="PS00375">
    <property type="entry name" value="UDPGT"/>
    <property type="match status" value="1"/>
</dbReference>
<proteinExistence type="inferred from homology"/>
<feature type="repeat" description="WD" evidence="6">
    <location>
        <begin position="657"/>
        <end position="689"/>
    </location>
</feature>
<dbReference type="EMBL" id="OU503052">
    <property type="protein sequence ID" value="CAI9780189.1"/>
    <property type="molecule type" value="Genomic_DNA"/>
</dbReference>
<dbReference type="InterPro" id="IPR015943">
    <property type="entry name" value="WD40/YVTN_repeat-like_dom_sf"/>
</dbReference>
<dbReference type="Pfam" id="PF04003">
    <property type="entry name" value="Utp12"/>
    <property type="match status" value="1"/>
</dbReference>
<dbReference type="InterPro" id="IPR020472">
    <property type="entry name" value="WD40_PAC1"/>
</dbReference>
<feature type="repeat" description="WD" evidence="6">
    <location>
        <begin position="615"/>
        <end position="656"/>
    </location>
</feature>
<dbReference type="GO" id="GO:0032040">
    <property type="term" value="C:small-subunit processome"/>
    <property type="evidence" value="ECO:0007669"/>
    <property type="project" value="TreeGrafter"/>
</dbReference>
<dbReference type="InterPro" id="IPR036322">
    <property type="entry name" value="WD40_repeat_dom_sf"/>
</dbReference>
<dbReference type="Gene3D" id="3.40.50.2000">
    <property type="entry name" value="Glycogen Phosphorylase B"/>
    <property type="match status" value="2"/>
</dbReference>
<dbReference type="SUPFAM" id="SSF53756">
    <property type="entry name" value="UDP-Glycosyltransferase/glycogen phosphorylase"/>
    <property type="match status" value="1"/>
</dbReference>
<dbReference type="GO" id="GO:0008194">
    <property type="term" value="F:UDP-glycosyltransferase activity"/>
    <property type="evidence" value="ECO:0007669"/>
    <property type="project" value="InterPro"/>
</dbReference>
<dbReference type="Gene3D" id="2.130.10.10">
    <property type="entry name" value="YVTN repeat-like/Quinoprotein amine dehydrogenase"/>
    <property type="match status" value="5"/>
</dbReference>
<dbReference type="SUPFAM" id="SSF50978">
    <property type="entry name" value="WD40 repeat-like"/>
    <property type="match status" value="2"/>
</dbReference>
<dbReference type="InterPro" id="IPR001680">
    <property type="entry name" value="WD40_rpt"/>
</dbReference>
<keyword evidence="3" id="KW-0808">Transferase</keyword>
<dbReference type="PRINTS" id="PR00320">
    <property type="entry name" value="GPROTEINBRPT"/>
</dbReference>
<dbReference type="InterPro" id="IPR002213">
    <property type="entry name" value="UDP_glucos_trans"/>
</dbReference>
<dbReference type="PANTHER" id="PTHR19853">
    <property type="entry name" value="WD REPEAT CONTAINING PROTEIN 3 WDR3"/>
    <property type="match status" value="1"/>
</dbReference>
<feature type="repeat" description="WD" evidence="6">
    <location>
        <begin position="145"/>
        <end position="186"/>
    </location>
</feature>
<evidence type="ECO:0000256" key="5">
    <source>
        <dbReference type="ARBA" id="ARBA00038229"/>
    </source>
</evidence>
<feature type="repeat" description="WD" evidence="6">
    <location>
        <begin position="62"/>
        <end position="102"/>
    </location>
</feature>
<dbReference type="FunFam" id="2.130.10.10:FF:001298">
    <property type="entry name" value="WD repeat-containing protein 3 isoform A"/>
    <property type="match status" value="1"/>
</dbReference>
<dbReference type="FunFam" id="3.40.50.2000:FF:000047">
    <property type="entry name" value="Glycosyltransferase"/>
    <property type="match status" value="1"/>
</dbReference>
<feature type="compositionally biased region" description="Basic residues" evidence="7">
    <location>
        <begin position="300"/>
        <end position="315"/>
    </location>
</feature>
<dbReference type="Pfam" id="PF00201">
    <property type="entry name" value="UDPGT"/>
    <property type="match status" value="1"/>
</dbReference>
<dbReference type="PROSITE" id="PS00678">
    <property type="entry name" value="WD_REPEATS_1"/>
    <property type="match status" value="2"/>
</dbReference>
<dbReference type="InterPro" id="IPR035595">
    <property type="entry name" value="UDP_glycos_trans_CS"/>
</dbReference>
<evidence type="ECO:0000313" key="10">
    <source>
        <dbReference type="Proteomes" id="UP000834106"/>
    </source>
</evidence>
<gene>
    <name evidence="9" type="ORF">FPE_LOCUS27619</name>
</gene>
<dbReference type="CDD" id="cd00200">
    <property type="entry name" value="WD40"/>
    <property type="match status" value="2"/>
</dbReference>
<dbReference type="InterPro" id="IPR051570">
    <property type="entry name" value="TBC1_cilium_biogenesis"/>
</dbReference>
<dbReference type="Pfam" id="PF25173">
    <property type="entry name" value="Beta-prop_WDR3_1st"/>
    <property type="match status" value="1"/>
</dbReference>
<feature type="region of interest" description="Disordered" evidence="7">
    <location>
        <begin position="300"/>
        <end position="324"/>
    </location>
</feature>
<protein>
    <recommendedName>
        <fullName evidence="8">Small-subunit processome Utp12 domain-containing protein</fullName>
    </recommendedName>
</protein>
<dbReference type="PANTHER" id="PTHR19853:SF0">
    <property type="entry name" value="WD REPEAT-CONTAINING PROTEIN 3"/>
    <property type="match status" value="1"/>
</dbReference>
<keyword evidence="2 6" id="KW-0853">WD repeat</keyword>
<accession>A0AAD2E7I0</accession>
<comment type="similarity">
    <text evidence="5">Belongs to the WD repeat WDR3/UTP12 family.</text>
</comment>
<dbReference type="FunFam" id="2.130.10.10:FF:000157">
    <property type="entry name" value="WD repeat domain 3"/>
    <property type="match status" value="1"/>
</dbReference>
<feature type="repeat" description="WD" evidence="6">
    <location>
        <begin position="103"/>
        <end position="136"/>
    </location>
</feature>
<feature type="repeat" description="WD" evidence="6">
    <location>
        <begin position="480"/>
        <end position="519"/>
    </location>
</feature>
<dbReference type="CDD" id="cd03784">
    <property type="entry name" value="GT1_Gtf-like"/>
    <property type="match status" value="1"/>
</dbReference>
<keyword evidence="10" id="KW-1185">Reference proteome</keyword>
<dbReference type="GO" id="GO:0034388">
    <property type="term" value="C:Pwp2p-containing subcomplex of 90S preribosome"/>
    <property type="evidence" value="ECO:0007669"/>
    <property type="project" value="TreeGrafter"/>
</dbReference>
<evidence type="ECO:0000256" key="1">
    <source>
        <dbReference type="ARBA" id="ARBA00009995"/>
    </source>
</evidence>
<dbReference type="PROSITE" id="PS50294">
    <property type="entry name" value="WD_REPEATS_REGION"/>
    <property type="match status" value="8"/>
</dbReference>
<evidence type="ECO:0000256" key="2">
    <source>
        <dbReference type="ARBA" id="ARBA00022574"/>
    </source>
</evidence>
<dbReference type="Proteomes" id="UP000834106">
    <property type="component" value="Chromosome 17"/>
</dbReference>
<feature type="repeat" description="WD" evidence="6">
    <location>
        <begin position="573"/>
        <end position="614"/>
    </location>
</feature>
<evidence type="ECO:0000313" key="9">
    <source>
        <dbReference type="EMBL" id="CAI9780189.1"/>
    </source>
</evidence>
<reference evidence="9" key="1">
    <citation type="submission" date="2023-05" db="EMBL/GenBank/DDBJ databases">
        <authorList>
            <person name="Huff M."/>
        </authorList>
    </citation>
    <scope>NUCLEOTIDE SEQUENCE</scope>
</reference>
<organism evidence="9 10">
    <name type="scientific">Fraxinus pennsylvanica</name>
    <dbReference type="NCBI Taxonomy" id="56036"/>
    <lineage>
        <taxon>Eukaryota</taxon>
        <taxon>Viridiplantae</taxon>
        <taxon>Streptophyta</taxon>
        <taxon>Embryophyta</taxon>
        <taxon>Tracheophyta</taxon>
        <taxon>Spermatophyta</taxon>
        <taxon>Magnoliopsida</taxon>
        <taxon>eudicotyledons</taxon>
        <taxon>Gunneridae</taxon>
        <taxon>Pentapetalae</taxon>
        <taxon>asterids</taxon>
        <taxon>lamiids</taxon>
        <taxon>Lamiales</taxon>
        <taxon>Oleaceae</taxon>
        <taxon>Oleeae</taxon>
        <taxon>Fraxinus</taxon>
    </lineage>
</organism>
<dbReference type="FunFam" id="2.130.10.10:FF:001004">
    <property type="entry name" value="Transducin family protein / WD-40 repeat family protein"/>
    <property type="match status" value="1"/>
</dbReference>
<evidence type="ECO:0000256" key="4">
    <source>
        <dbReference type="ARBA" id="ARBA00022737"/>
    </source>
</evidence>
<sequence length="1433" mass="160244">MVKSYLRYESAVSFGVIASGDSNITYDSSGKLLLAAALEKLGVWHVRQGICTKTLVPSPSSSHGPSLAVTSIASSPSSLIACGYADGSVRIWDSEKGTCETTLNGHKGAVTIIRYNKLGSLLASGSKDNDIILWDVVGEAGLFRLRGHRDQVTDLLFLDFGKKLVSSSKDKFLRVWDLETQHCMQIVSGHHSEIWSIDVDPDEKYLVSGSADPELRFYTIKHDLADGKTLLDKTESDADNRKTSAQNKWEVLKHYGEIPRQIKDRVATVRFNKSGNLLACQVAGKIVEIFRVLDESESRRKAKRRVNRKKEKKASKVSGETAENGTIEDEVGNDITVTVPDIFKLMHTLRASKKIYSISFSPITSRSSLATLALSLNNNLLEVYSIDSTSTTKLSAVELQGHRSDVRSVTLSSDNTLLMSTSHSTVKIWNPSTGSCLRTIDSGYGLCGLFVPGNKYAIVGTKGGTLEIIDVRNGTCMEVVEAHGGSVQSIAATADGFVTGSTDRDIKFWEYQTTQKPGQDSKSLVVSPVRNLRMNDDVLVVAVSPEGKYIAVALLDQTVKVFFMDSLKFFLSLYGHKLPVLCMDVSSDGDLIVTGSADKNLKIWGLDFGDCHKSLFAHADSVMAVKFVRNTHYMFSVGKDRLVKYWDADKFELLLTLEGHHSEVWCLAVSNRGDFLVTGSHDRSIRRWDRTEEPFFIEEEKEKRLEEMFEADIGNAFENRYVPKEEIPEEGAVALAGKKTRETVDATDSIVEALDMAEEELKRIAEYEEEKSKGKVADLRPNILMLGLSPSDYVLRAVSNIHTNDLEHTLLALPFSDALKILSYLKDWASLPDKVELVCRVATVLLQIHHNQLVSTVAARPVLTLLKDVLHARVKECKDTLGFNLAAMDHLKQLMAAKSDALFRDAKTKVLEIRSKYSKRAEARMEPKEERRKKKKQKKALRIQFNDFATRDAKLCFHTFFCPWPHDSNDRHGKTFRRTRYSCNSSHDALNAIRFNSVIDRAGLPIQLLQLRFPCEEAGLPIGCENGDDLPSYELTRNFFNALRMLQKPLEQKLQGLEPAPSCIICDKHLTWTVDLSNNLQVPRIVFDGTSCFTQLIELNLHISKVHESVPEMEPFVVPNLPHKVEFTKLQLPVWFNPGPANGIHDILEEIQATETQSYGVVVNSFEHLEQRYVDEFRKIRGGKVWCIGPLSLFNRENLDKAQRGNEASIDMNQCLKWLDSQEPNSVIYVCLGSLSRLTPSQFIELALGLEASNYPFILVTKGGEEIEKWVLEDGFEERIKERGLLIRGWAPQVLILSHSSIGAFLTHCGWNSTLEGICAGVPMITWPLFAEQFFNEKLVVQILGTGVRVGAEGAVDWITQEMSGAKVMKDKVKAATDIVMDKGIKGCERREKAKELKEMAKKSVEEDGLSYLNTTLLIQDIEQLVKKNKQST</sequence>
<name>A0AAD2E7I0_9LAMI</name>
<feature type="repeat" description="WD" evidence="6">
    <location>
        <begin position="187"/>
        <end position="221"/>
    </location>
</feature>
<evidence type="ECO:0000259" key="8">
    <source>
        <dbReference type="Pfam" id="PF04003"/>
    </source>
</evidence>
<dbReference type="GO" id="GO:0030515">
    <property type="term" value="F:snoRNA binding"/>
    <property type="evidence" value="ECO:0007669"/>
    <property type="project" value="TreeGrafter"/>
</dbReference>
<evidence type="ECO:0000256" key="3">
    <source>
        <dbReference type="ARBA" id="ARBA00022679"/>
    </source>
</evidence>